<evidence type="ECO:0000256" key="4">
    <source>
        <dbReference type="ARBA" id="ARBA00023136"/>
    </source>
</evidence>
<evidence type="ECO:0000256" key="3">
    <source>
        <dbReference type="ARBA" id="ARBA00022989"/>
    </source>
</evidence>
<feature type="transmembrane region" description="Helical" evidence="5">
    <location>
        <begin position="200"/>
        <end position="220"/>
    </location>
</feature>
<name>A0AA85K4T7_TRIRE</name>
<dbReference type="InterPro" id="IPR003689">
    <property type="entry name" value="ZIP"/>
</dbReference>
<dbReference type="WBParaSite" id="TREG1_61380.1">
    <property type="protein sequence ID" value="TREG1_61380.1"/>
    <property type="gene ID" value="TREG1_61380"/>
</dbReference>
<keyword evidence="4 5" id="KW-0472">Membrane</keyword>
<keyword evidence="3 5" id="KW-1133">Transmembrane helix</keyword>
<feature type="transmembrane region" description="Helical" evidence="5">
    <location>
        <begin position="378"/>
        <end position="399"/>
    </location>
</feature>
<dbReference type="Pfam" id="PF02535">
    <property type="entry name" value="Zip"/>
    <property type="match status" value="1"/>
</dbReference>
<feature type="transmembrane region" description="Helical" evidence="5">
    <location>
        <begin position="6"/>
        <end position="28"/>
    </location>
</feature>
<feature type="transmembrane region" description="Helical" evidence="5">
    <location>
        <begin position="317"/>
        <end position="335"/>
    </location>
</feature>
<proteinExistence type="predicted"/>
<sequence>MSTGVLKFIITAILLSVNIISSLIAFYAGIKGVNRDKFSSSSWSIGFSLSNYFSIGLFMGISILGLYSSSAVKLHTVQNEFSQHSAFKHYPISETLLCLGIFFLFVCEWCSRKITKTVCRSSEQQKSFNNNFEFLNSVENVPLNGSAYLEDEIELLPVQEISDNNGTTTNNFERNNTKIRRTSVYRNKVGQQGFSLAKSILLSCALSLHSFLEGLSFGLLDSFDQVVSMAVGMSMHQFLCAATLGFRLAQSSVTNTKRYIAVFVLICYLLVFPFGVSSGKKLFELAYTSYNDNFTSTRANNTLTSSSSYTHGNSGQLMIGLLQNFAASSFLYVILFDMLPAVSSYGVKTFSTPSVASASSMHYCNSAKYESTKRRRGSGILCFCSVFVGFVLVSGLRFLHHK</sequence>
<feature type="transmembrane region" description="Helical" evidence="5">
    <location>
        <begin position="49"/>
        <end position="69"/>
    </location>
</feature>
<dbReference type="GO" id="GO:0005385">
    <property type="term" value="F:zinc ion transmembrane transporter activity"/>
    <property type="evidence" value="ECO:0007669"/>
    <property type="project" value="TreeGrafter"/>
</dbReference>
<dbReference type="Proteomes" id="UP000050795">
    <property type="component" value="Unassembled WGS sequence"/>
</dbReference>
<evidence type="ECO:0000313" key="7">
    <source>
        <dbReference type="WBParaSite" id="TREG1_61380.1"/>
    </source>
</evidence>
<accession>A0AA85K4T7</accession>
<reference evidence="6" key="1">
    <citation type="submission" date="2022-06" db="EMBL/GenBank/DDBJ databases">
        <authorList>
            <person name="Berger JAMES D."/>
            <person name="Berger JAMES D."/>
        </authorList>
    </citation>
    <scope>NUCLEOTIDE SEQUENCE [LARGE SCALE GENOMIC DNA]</scope>
</reference>
<evidence type="ECO:0000256" key="2">
    <source>
        <dbReference type="ARBA" id="ARBA00022692"/>
    </source>
</evidence>
<comment type="subcellular location">
    <subcellularLocation>
        <location evidence="1">Membrane</location>
        <topology evidence="1">Multi-pass membrane protein</topology>
    </subcellularLocation>
</comment>
<dbReference type="AlphaFoldDB" id="A0AA85K4T7"/>
<organism evidence="6 7">
    <name type="scientific">Trichobilharzia regenti</name>
    <name type="common">Nasal bird schistosome</name>
    <dbReference type="NCBI Taxonomy" id="157069"/>
    <lineage>
        <taxon>Eukaryota</taxon>
        <taxon>Metazoa</taxon>
        <taxon>Spiralia</taxon>
        <taxon>Lophotrochozoa</taxon>
        <taxon>Platyhelminthes</taxon>
        <taxon>Trematoda</taxon>
        <taxon>Digenea</taxon>
        <taxon>Strigeidida</taxon>
        <taxon>Schistosomatoidea</taxon>
        <taxon>Schistosomatidae</taxon>
        <taxon>Trichobilharzia</taxon>
    </lineage>
</organism>
<dbReference type="GO" id="GO:0016020">
    <property type="term" value="C:membrane"/>
    <property type="evidence" value="ECO:0007669"/>
    <property type="project" value="UniProtKB-SubCell"/>
</dbReference>
<protein>
    <submittedName>
        <fullName evidence="7">Uncharacterized protein</fullName>
    </submittedName>
</protein>
<feature type="transmembrane region" description="Helical" evidence="5">
    <location>
        <begin position="89"/>
        <end position="107"/>
    </location>
</feature>
<reference evidence="7" key="2">
    <citation type="submission" date="2023-11" db="UniProtKB">
        <authorList>
            <consortium name="WormBaseParasite"/>
        </authorList>
    </citation>
    <scope>IDENTIFICATION</scope>
</reference>
<dbReference type="PANTHER" id="PTHR11040:SF44">
    <property type="entry name" value="PROTEIN ZNTC-RELATED"/>
    <property type="match status" value="1"/>
</dbReference>
<dbReference type="PANTHER" id="PTHR11040">
    <property type="entry name" value="ZINC/IRON TRANSPORTER"/>
    <property type="match status" value="1"/>
</dbReference>
<evidence type="ECO:0000313" key="6">
    <source>
        <dbReference type="Proteomes" id="UP000050795"/>
    </source>
</evidence>
<evidence type="ECO:0000256" key="5">
    <source>
        <dbReference type="SAM" id="Phobius"/>
    </source>
</evidence>
<feature type="transmembrane region" description="Helical" evidence="5">
    <location>
        <begin position="258"/>
        <end position="276"/>
    </location>
</feature>
<keyword evidence="6" id="KW-1185">Reference proteome</keyword>
<evidence type="ECO:0000256" key="1">
    <source>
        <dbReference type="ARBA" id="ARBA00004141"/>
    </source>
</evidence>
<feature type="transmembrane region" description="Helical" evidence="5">
    <location>
        <begin position="226"/>
        <end position="246"/>
    </location>
</feature>
<keyword evidence="2 5" id="KW-0812">Transmembrane</keyword>